<feature type="chain" id="PRO_5034211938" description="Insulin growth factor-like family member 3" evidence="5">
    <location>
        <begin position="23"/>
        <end position="142"/>
    </location>
</feature>
<evidence type="ECO:0000256" key="4">
    <source>
        <dbReference type="ARBA" id="ARBA00022729"/>
    </source>
</evidence>
<dbReference type="GO" id="GO:0005102">
    <property type="term" value="F:signaling receptor binding"/>
    <property type="evidence" value="ECO:0007669"/>
    <property type="project" value="TreeGrafter"/>
</dbReference>
<reference evidence="6 7" key="1">
    <citation type="submission" date="2018-10" db="EMBL/GenBank/DDBJ databases">
        <title>Improved assembly of the deer mouse Peromyscus maniculatus genome.</title>
        <authorList>
            <person name="Lassance J.-M."/>
            <person name="Hoekstra H.E."/>
        </authorList>
    </citation>
    <scope>NUCLEOTIDE SEQUENCE [LARGE SCALE GENOMIC DNA]</scope>
</reference>
<evidence type="ECO:0000256" key="5">
    <source>
        <dbReference type="SAM" id="SignalP"/>
    </source>
</evidence>
<keyword evidence="3" id="KW-0964">Secreted</keyword>
<dbReference type="Ensembl" id="ENSPEMT00000035546.1">
    <property type="protein sequence ID" value="ENSPEMP00000032928.1"/>
    <property type="gene ID" value="ENSPEMG00000026658.1"/>
</dbReference>
<name>A0A8C8UL10_PERMB</name>
<dbReference type="InterPro" id="IPR032744">
    <property type="entry name" value="IGFL"/>
</dbReference>
<keyword evidence="4 5" id="KW-0732">Signal</keyword>
<evidence type="ECO:0000313" key="7">
    <source>
        <dbReference type="Proteomes" id="UP000694547"/>
    </source>
</evidence>
<proteinExistence type="inferred from homology"/>
<dbReference type="PANTHER" id="PTHR34827:SF5">
    <property type="entry name" value="INSULIN GROWTH FACTOR-LIKE FAMILY MEMBER 3"/>
    <property type="match status" value="1"/>
</dbReference>
<keyword evidence="7" id="KW-1185">Reference proteome</keyword>
<evidence type="ECO:0008006" key="8">
    <source>
        <dbReference type="Google" id="ProtNLM"/>
    </source>
</evidence>
<dbReference type="GO" id="GO:0005615">
    <property type="term" value="C:extracellular space"/>
    <property type="evidence" value="ECO:0007669"/>
    <property type="project" value="TreeGrafter"/>
</dbReference>
<evidence type="ECO:0000256" key="1">
    <source>
        <dbReference type="ARBA" id="ARBA00004613"/>
    </source>
</evidence>
<dbReference type="PANTHER" id="PTHR34827">
    <property type="entry name" value="INSULIN GROWTH FACTOR-LIKE FAMILY MEMBER 3-RELATED"/>
    <property type="match status" value="1"/>
</dbReference>
<comment type="similarity">
    <text evidence="2">Belongs to the IGFL family.</text>
</comment>
<sequence length="142" mass="15832">MVLKNFGIILIPILLFTNSGAAESHTSPTLSHTGLLLCQPVPMCGDRIYIPSQQCCVDDAILPFNLTRNCGTADCPYWPCFELCCSESYGSHPKFLIKLKLQGEKSHCSSSPISWNCASRNILRDIQENPLFIRQQSDAQIR</sequence>
<accession>A0A8C8UL10</accession>
<dbReference type="Pfam" id="PF14653">
    <property type="entry name" value="IGFL"/>
    <property type="match status" value="1"/>
</dbReference>
<protein>
    <recommendedName>
        <fullName evidence="8">Insulin growth factor-like family member 3</fullName>
    </recommendedName>
</protein>
<dbReference type="GeneTree" id="ENSGT00390000009557"/>
<evidence type="ECO:0000313" key="6">
    <source>
        <dbReference type="Ensembl" id="ENSPEMP00000032928.1"/>
    </source>
</evidence>
<organism evidence="6 7">
    <name type="scientific">Peromyscus maniculatus bairdii</name>
    <name type="common">Prairie deer mouse</name>
    <dbReference type="NCBI Taxonomy" id="230844"/>
    <lineage>
        <taxon>Eukaryota</taxon>
        <taxon>Metazoa</taxon>
        <taxon>Chordata</taxon>
        <taxon>Craniata</taxon>
        <taxon>Vertebrata</taxon>
        <taxon>Euteleostomi</taxon>
        <taxon>Mammalia</taxon>
        <taxon>Eutheria</taxon>
        <taxon>Euarchontoglires</taxon>
        <taxon>Glires</taxon>
        <taxon>Rodentia</taxon>
        <taxon>Myomorpha</taxon>
        <taxon>Muroidea</taxon>
        <taxon>Cricetidae</taxon>
        <taxon>Neotominae</taxon>
        <taxon>Peromyscus</taxon>
    </lineage>
</organism>
<evidence type="ECO:0000256" key="2">
    <source>
        <dbReference type="ARBA" id="ARBA00009529"/>
    </source>
</evidence>
<reference evidence="6" key="3">
    <citation type="submission" date="2025-09" db="UniProtKB">
        <authorList>
            <consortium name="Ensembl"/>
        </authorList>
    </citation>
    <scope>IDENTIFICATION</scope>
</reference>
<dbReference type="AlphaFoldDB" id="A0A8C8UL10"/>
<feature type="signal peptide" evidence="5">
    <location>
        <begin position="1"/>
        <end position="22"/>
    </location>
</feature>
<evidence type="ECO:0000256" key="3">
    <source>
        <dbReference type="ARBA" id="ARBA00022525"/>
    </source>
</evidence>
<reference evidence="6" key="2">
    <citation type="submission" date="2025-08" db="UniProtKB">
        <authorList>
            <consortium name="Ensembl"/>
        </authorList>
    </citation>
    <scope>IDENTIFICATION</scope>
</reference>
<dbReference type="Proteomes" id="UP000694547">
    <property type="component" value="Chromosome 1"/>
</dbReference>
<comment type="subcellular location">
    <subcellularLocation>
        <location evidence="1">Secreted</location>
    </subcellularLocation>
</comment>